<sequence>MLQTLLHRLPRLLRQRHGVAALEFAIAAPVLILLLMAVIDFGRAIDQSIRLETAARAGAQYGLVYPDDTAGISARIGAALSGWSDWNAQIGLTCECASPGACTTGCEQLLTVGVTRPFTAAFFLRVTTLRGNVTIRVS</sequence>
<reference evidence="3" key="1">
    <citation type="submission" date="2021-10" db="EMBL/GenBank/DDBJ databases">
        <title>Roseicella aerolatum sp. nov., isolated from aerosols of e-waste dismantling site.</title>
        <authorList>
            <person name="Qin T."/>
        </authorList>
    </citation>
    <scope>NUCLEOTIDE SEQUENCE</scope>
    <source>
        <strain evidence="3">GB24</strain>
    </source>
</reference>
<organism evidence="3 4">
    <name type="scientific">Roseicella aerolata</name>
    <dbReference type="NCBI Taxonomy" id="2883479"/>
    <lineage>
        <taxon>Bacteria</taxon>
        <taxon>Pseudomonadati</taxon>
        <taxon>Pseudomonadota</taxon>
        <taxon>Alphaproteobacteria</taxon>
        <taxon>Acetobacterales</taxon>
        <taxon>Roseomonadaceae</taxon>
        <taxon>Roseicella</taxon>
    </lineage>
</organism>
<dbReference type="Proteomes" id="UP001139311">
    <property type="component" value="Unassembled WGS sequence"/>
</dbReference>
<dbReference type="EMBL" id="JAJAQI010000052">
    <property type="protein sequence ID" value="MCB4824757.1"/>
    <property type="molecule type" value="Genomic_DNA"/>
</dbReference>
<dbReference type="RefSeq" id="WP_226613212.1">
    <property type="nucleotide sequence ID" value="NZ_JAJAQI010000052.1"/>
</dbReference>
<keyword evidence="1" id="KW-0812">Transmembrane</keyword>
<protein>
    <submittedName>
        <fullName evidence="3">Pilus assembly protein</fullName>
    </submittedName>
</protein>
<keyword evidence="1" id="KW-1133">Transmembrane helix</keyword>
<dbReference type="Pfam" id="PF07811">
    <property type="entry name" value="TadE"/>
    <property type="match status" value="1"/>
</dbReference>
<dbReference type="AlphaFoldDB" id="A0A9X1IHM2"/>
<name>A0A9X1IHM2_9PROT</name>
<evidence type="ECO:0000256" key="1">
    <source>
        <dbReference type="SAM" id="Phobius"/>
    </source>
</evidence>
<comment type="caution">
    <text evidence="3">The sequence shown here is derived from an EMBL/GenBank/DDBJ whole genome shotgun (WGS) entry which is preliminary data.</text>
</comment>
<gene>
    <name evidence="3" type="ORF">LHA35_23790</name>
</gene>
<evidence type="ECO:0000313" key="3">
    <source>
        <dbReference type="EMBL" id="MCB4824757.1"/>
    </source>
</evidence>
<evidence type="ECO:0000259" key="2">
    <source>
        <dbReference type="Pfam" id="PF07811"/>
    </source>
</evidence>
<keyword evidence="4" id="KW-1185">Reference proteome</keyword>
<keyword evidence="1" id="KW-0472">Membrane</keyword>
<accession>A0A9X1IHM2</accession>
<evidence type="ECO:0000313" key="4">
    <source>
        <dbReference type="Proteomes" id="UP001139311"/>
    </source>
</evidence>
<feature type="transmembrane region" description="Helical" evidence="1">
    <location>
        <begin position="20"/>
        <end position="41"/>
    </location>
</feature>
<dbReference type="InterPro" id="IPR012495">
    <property type="entry name" value="TadE-like_dom"/>
</dbReference>
<feature type="domain" description="TadE-like" evidence="2">
    <location>
        <begin position="18"/>
        <end position="59"/>
    </location>
</feature>
<proteinExistence type="predicted"/>